<evidence type="ECO:0000313" key="2">
    <source>
        <dbReference type="Proteomes" id="UP001153714"/>
    </source>
</evidence>
<keyword evidence="2" id="KW-1185">Reference proteome</keyword>
<evidence type="ECO:0000313" key="1">
    <source>
        <dbReference type="EMBL" id="CAG9796675.1"/>
    </source>
</evidence>
<sequence>MSAPFYSFDPCVCTGLPCGACYPYSTKPCVASCNNLGRCSVCPGGGCSPCPAPVRPCPEPCPAPPILPCLPPCPPCDKPFHVAAQTAASLVLATAAQSQLYVVRSDAVILVYLSVLAAVDLVCQCGSKTDFVSFRRLSSMSVLPRGYECIRPCPRYGCVKGEYSIYYKRPRCGQPRPQPFQREATAYCSGPSNAPRERPCCYDYPCKADCFNHGACTRPSGRYARTVWYPGECCPVVPPCQAFTCPNPPYHPCCYHTCNKLV</sequence>
<organism evidence="1 2">
    <name type="scientific">Diatraea saccharalis</name>
    <name type="common">sugarcane borer</name>
    <dbReference type="NCBI Taxonomy" id="40085"/>
    <lineage>
        <taxon>Eukaryota</taxon>
        <taxon>Metazoa</taxon>
        <taxon>Ecdysozoa</taxon>
        <taxon>Arthropoda</taxon>
        <taxon>Hexapoda</taxon>
        <taxon>Insecta</taxon>
        <taxon>Pterygota</taxon>
        <taxon>Neoptera</taxon>
        <taxon>Endopterygota</taxon>
        <taxon>Lepidoptera</taxon>
        <taxon>Glossata</taxon>
        <taxon>Ditrysia</taxon>
        <taxon>Pyraloidea</taxon>
        <taxon>Crambidae</taxon>
        <taxon>Crambinae</taxon>
        <taxon>Diatraea</taxon>
    </lineage>
</organism>
<gene>
    <name evidence="1" type="ORF">DIATSA_LOCUS13843</name>
</gene>
<dbReference type="OrthoDB" id="7087888at2759"/>
<proteinExistence type="predicted"/>
<protein>
    <submittedName>
        <fullName evidence="1">Uncharacterized protein</fullName>
    </submittedName>
</protein>
<accession>A0A9N9RHW9</accession>
<dbReference type="Proteomes" id="UP001153714">
    <property type="component" value="Chromosome 9"/>
</dbReference>
<reference evidence="1" key="1">
    <citation type="submission" date="2021-12" db="EMBL/GenBank/DDBJ databases">
        <authorList>
            <person name="King R."/>
        </authorList>
    </citation>
    <scope>NUCLEOTIDE SEQUENCE</scope>
</reference>
<dbReference type="EMBL" id="OU893340">
    <property type="protein sequence ID" value="CAG9796675.1"/>
    <property type="molecule type" value="Genomic_DNA"/>
</dbReference>
<reference evidence="1" key="2">
    <citation type="submission" date="2022-10" db="EMBL/GenBank/DDBJ databases">
        <authorList>
            <consortium name="ENA_rothamsted_submissions"/>
            <consortium name="culmorum"/>
            <person name="King R."/>
        </authorList>
    </citation>
    <scope>NUCLEOTIDE SEQUENCE</scope>
</reference>
<dbReference type="AlphaFoldDB" id="A0A9N9RHW9"/>
<name>A0A9N9RHW9_9NEOP</name>